<dbReference type="InterPro" id="IPR007470">
    <property type="entry name" value="HemX"/>
</dbReference>
<organism evidence="2 3">
    <name type="scientific">Ideonella oryzae</name>
    <dbReference type="NCBI Taxonomy" id="2937441"/>
    <lineage>
        <taxon>Bacteria</taxon>
        <taxon>Pseudomonadati</taxon>
        <taxon>Pseudomonadota</taxon>
        <taxon>Betaproteobacteria</taxon>
        <taxon>Burkholderiales</taxon>
        <taxon>Sphaerotilaceae</taxon>
        <taxon>Ideonella</taxon>
    </lineage>
</organism>
<keyword evidence="2" id="KW-0489">Methyltransferase</keyword>
<dbReference type="RefSeq" id="WP_252768871.1">
    <property type="nucleotide sequence ID" value="NZ_JAMXMC010000003.1"/>
</dbReference>
<evidence type="ECO:0000313" key="2">
    <source>
        <dbReference type="EMBL" id="MCO5976407.1"/>
    </source>
</evidence>
<dbReference type="GO" id="GO:0032259">
    <property type="term" value="P:methylation"/>
    <property type="evidence" value="ECO:0007669"/>
    <property type="project" value="UniProtKB-KW"/>
</dbReference>
<sequence length="386" mass="41584">MSTTDNTPSAAAPAAAESSVAPVPAMGPSPVPPGQARSNWVPWALGGMALLSAGALGLAWSTHARLQSLESELVRRQQLSQDESAEARMLSRQAHDVATQSEAKLALLEAKVAETALQRSQVEDLISSLSRSRDENVLADVEAGLRVAQQQAAITGSVEPMMAVLKQTDERLARYNQPRLERVRRAVARDMDRLRGVAVADVPALSIRLDEVARQVDDLPLMSSPKRREGGTQAAARVTMPASAGSAAVGEESGSLPEMAWWAVLRDQWKVFAGQAWAEIRALVRVTAIDHPEAALVSPEQAFFLRENLKLHLLNARLALLSRQFDQAQGDIAQAEQLLGRYFDVSSQRVKAVQEQLKQVSGQSRQATLPRPDDTLAALTAAAAGH</sequence>
<keyword evidence="2" id="KW-0808">Transferase</keyword>
<protein>
    <submittedName>
        <fullName evidence="2">Uroporphyrinogen-III C-methyltransferase</fullName>
        <ecNumber evidence="2">2.1.1.107</ecNumber>
    </submittedName>
</protein>
<evidence type="ECO:0000313" key="3">
    <source>
        <dbReference type="Proteomes" id="UP001204851"/>
    </source>
</evidence>
<keyword evidence="3" id="KW-1185">Reference proteome</keyword>
<gene>
    <name evidence="2" type="ORF">M0L44_06710</name>
</gene>
<dbReference type="Pfam" id="PF04375">
    <property type="entry name" value="HemX"/>
    <property type="match status" value="1"/>
</dbReference>
<feature type="region of interest" description="Disordered" evidence="1">
    <location>
        <begin position="1"/>
        <end position="32"/>
    </location>
</feature>
<feature type="compositionally biased region" description="Low complexity" evidence="1">
    <location>
        <begin position="8"/>
        <end position="24"/>
    </location>
</feature>
<reference evidence="2 3" key="1">
    <citation type="submission" date="2022-06" db="EMBL/GenBank/DDBJ databases">
        <title>Ideonella sp. NS12-5 Genome sequencing and assembly.</title>
        <authorList>
            <person name="Jung Y."/>
        </authorList>
    </citation>
    <scope>NUCLEOTIDE SEQUENCE [LARGE SCALE GENOMIC DNA]</scope>
    <source>
        <strain evidence="2 3">NS12-5</strain>
    </source>
</reference>
<dbReference type="PANTHER" id="PTHR38043">
    <property type="entry name" value="PROTEIN HEMX"/>
    <property type="match status" value="1"/>
</dbReference>
<comment type="caution">
    <text evidence="2">The sequence shown here is derived from an EMBL/GenBank/DDBJ whole genome shotgun (WGS) entry which is preliminary data.</text>
</comment>
<dbReference type="PANTHER" id="PTHR38043:SF1">
    <property type="entry name" value="PROTEIN HEMX"/>
    <property type="match status" value="1"/>
</dbReference>
<dbReference type="GO" id="GO:0004851">
    <property type="term" value="F:uroporphyrin-III C-methyltransferase activity"/>
    <property type="evidence" value="ECO:0007669"/>
    <property type="project" value="UniProtKB-EC"/>
</dbReference>
<dbReference type="Proteomes" id="UP001204851">
    <property type="component" value="Unassembled WGS sequence"/>
</dbReference>
<evidence type="ECO:0000256" key="1">
    <source>
        <dbReference type="SAM" id="MobiDB-lite"/>
    </source>
</evidence>
<dbReference type="EC" id="2.1.1.107" evidence="2"/>
<dbReference type="EMBL" id="JAMXMC010000003">
    <property type="protein sequence ID" value="MCO5976407.1"/>
    <property type="molecule type" value="Genomic_DNA"/>
</dbReference>
<accession>A0ABT1BM06</accession>
<proteinExistence type="predicted"/>
<name>A0ABT1BM06_9BURK</name>